<organism evidence="2 3">
    <name type="scientific">Rubrivivax albus</name>
    <dbReference type="NCBI Taxonomy" id="2499835"/>
    <lineage>
        <taxon>Bacteria</taxon>
        <taxon>Pseudomonadati</taxon>
        <taxon>Pseudomonadota</taxon>
        <taxon>Betaproteobacteria</taxon>
        <taxon>Burkholderiales</taxon>
        <taxon>Sphaerotilaceae</taxon>
        <taxon>Rubrivivax</taxon>
    </lineage>
</organism>
<proteinExistence type="predicted"/>
<keyword evidence="1" id="KW-0732">Signal</keyword>
<keyword evidence="3" id="KW-1185">Reference proteome</keyword>
<dbReference type="EMBL" id="SACT01000014">
    <property type="protein sequence ID" value="RVT47664.1"/>
    <property type="molecule type" value="Genomic_DNA"/>
</dbReference>
<protein>
    <recommendedName>
        <fullName evidence="4">DUF3551 domain-containing protein</fullName>
    </recommendedName>
</protein>
<feature type="signal peptide" evidence="1">
    <location>
        <begin position="1"/>
        <end position="21"/>
    </location>
</feature>
<gene>
    <name evidence="2" type="ORF">ENE75_23885</name>
</gene>
<evidence type="ECO:0008006" key="4">
    <source>
        <dbReference type="Google" id="ProtNLM"/>
    </source>
</evidence>
<comment type="caution">
    <text evidence="2">The sequence shown here is derived from an EMBL/GenBank/DDBJ whole genome shotgun (WGS) entry which is preliminary data.</text>
</comment>
<dbReference type="AlphaFoldDB" id="A0A3S2TYS6"/>
<dbReference type="RefSeq" id="WP_128201456.1">
    <property type="nucleotide sequence ID" value="NZ_SACT01000014.1"/>
</dbReference>
<reference evidence="2 3" key="1">
    <citation type="submission" date="2019-01" db="EMBL/GenBank/DDBJ databases">
        <authorList>
            <person name="Chen W.-M."/>
        </authorList>
    </citation>
    <scope>NUCLEOTIDE SEQUENCE [LARGE SCALE GENOMIC DNA]</scope>
    <source>
        <strain evidence="2 3">ICH-3</strain>
    </source>
</reference>
<sequence>MSHLKALAFAGLVIASGLSQAATDLELDWHKPGFHPIHCDLVESPPCWKPRWPGTECLSIFEPCKRTPKPRPIPKPWEILIN</sequence>
<feature type="chain" id="PRO_5018597212" description="DUF3551 domain-containing protein" evidence="1">
    <location>
        <begin position="22"/>
        <end position="82"/>
    </location>
</feature>
<evidence type="ECO:0000256" key="1">
    <source>
        <dbReference type="SAM" id="SignalP"/>
    </source>
</evidence>
<evidence type="ECO:0000313" key="3">
    <source>
        <dbReference type="Proteomes" id="UP000288178"/>
    </source>
</evidence>
<evidence type="ECO:0000313" key="2">
    <source>
        <dbReference type="EMBL" id="RVT47664.1"/>
    </source>
</evidence>
<name>A0A3S2TYS6_9BURK</name>
<dbReference type="Proteomes" id="UP000288178">
    <property type="component" value="Unassembled WGS sequence"/>
</dbReference>
<accession>A0A3S2TYS6</accession>